<dbReference type="KEGG" id="miz:BAB75_20795"/>
<dbReference type="Proteomes" id="UP000037962">
    <property type="component" value="Unassembled WGS sequence"/>
</dbReference>
<gene>
    <name evidence="2" type="ORF">AN908_26650</name>
    <name evidence="3" type="ORF">AN912_24315</name>
</gene>
<dbReference type="Proteomes" id="UP000037843">
    <property type="component" value="Unassembled WGS sequence"/>
</dbReference>
<evidence type="ECO:0000313" key="4">
    <source>
        <dbReference type="Proteomes" id="UP000037843"/>
    </source>
</evidence>
<protein>
    <recommendedName>
        <fullName evidence="1">SCP2 domain-containing protein</fullName>
    </recommendedName>
</protein>
<dbReference type="InterPro" id="IPR036527">
    <property type="entry name" value="SCP2_sterol-bd_dom_sf"/>
</dbReference>
<comment type="caution">
    <text evidence="2">The sequence shown here is derived from an EMBL/GenBank/DDBJ whole genome shotgun (WGS) entry which is preliminary data.</text>
</comment>
<dbReference type="SUPFAM" id="SSF55718">
    <property type="entry name" value="SCP-like"/>
    <property type="match status" value="1"/>
</dbReference>
<evidence type="ECO:0000313" key="5">
    <source>
        <dbReference type="Proteomes" id="UP000037962"/>
    </source>
</evidence>
<dbReference type="EMBL" id="LJFO01000023">
    <property type="protein sequence ID" value="KPG03069.1"/>
    <property type="molecule type" value="Genomic_DNA"/>
</dbReference>
<evidence type="ECO:0000313" key="3">
    <source>
        <dbReference type="EMBL" id="KPG26988.1"/>
    </source>
</evidence>
<dbReference type="GeneID" id="45766300"/>
<dbReference type="InterPro" id="IPR003033">
    <property type="entry name" value="SCP2_sterol-bd_dom"/>
</dbReference>
<dbReference type="AlphaFoldDB" id="A0A7V8LJK1"/>
<dbReference type="Gene3D" id="3.30.1050.10">
    <property type="entry name" value="SCP2 sterol-binding domain"/>
    <property type="match status" value="1"/>
</dbReference>
<dbReference type="RefSeq" id="WP_043076612.1">
    <property type="nucleotide sequence ID" value="NZ_CP011530.1"/>
</dbReference>
<feature type="domain" description="SCP2" evidence="1">
    <location>
        <begin position="20"/>
        <end position="115"/>
    </location>
</feature>
<accession>A0A7V8LJK1</accession>
<dbReference type="Pfam" id="PF02036">
    <property type="entry name" value="SCP2"/>
    <property type="match status" value="1"/>
</dbReference>
<reference evidence="4 5" key="1">
    <citation type="submission" date="2015-09" db="EMBL/GenBank/DDBJ databases">
        <title>Genome Sequences of Mycobacterium immunogenum Isolates, Recuperated from a Chloraminated Drinking Water Distribution System Simulator Subjected to Episodes of Nitrification.</title>
        <authorList>
            <person name="Gomez-Alvarez V."/>
            <person name="Revetta R.P."/>
        </authorList>
    </citation>
    <scope>NUCLEOTIDE SEQUENCE [LARGE SCALE GENOMIC DNA]</scope>
    <source>
        <strain evidence="2 4">H008</strain>
        <strain evidence="3 5">H076</strain>
    </source>
</reference>
<dbReference type="OrthoDB" id="5418706at2"/>
<dbReference type="EMBL" id="LJFS01000042">
    <property type="protein sequence ID" value="KPG26988.1"/>
    <property type="molecule type" value="Genomic_DNA"/>
</dbReference>
<sequence>MGYFADSQEVYRYIGQAFRLAQEDAQAGPKLRAANVKVRLDFTDPQATLNVRFAEPEIQVIEGGNDTEQPDILLRMSADNADKFWRGEYNAALGLAKGEVKARGPVSKVLRLLPLAKPVFPLYRTLVAEKDARKSAQ</sequence>
<proteinExistence type="predicted"/>
<name>A0A7V8LJK1_9MYCO</name>
<organism evidence="2 4">
    <name type="scientific">Mycobacteroides immunogenum</name>
    <dbReference type="NCBI Taxonomy" id="83262"/>
    <lineage>
        <taxon>Bacteria</taxon>
        <taxon>Bacillati</taxon>
        <taxon>Actinomycetota</taxon>
        <taxon>Actinomycetes</taxon>
        <taxon>Mycobacteriales</taxon>
        <taxon>Mycobacteriaceae</taxon>
        <taxon>Mycobacteroides</taxon>
    </lineage>
</organism>
<keyword evidence="5" id="KW-1185">Reference proteome</keyword>
<evidence type="ECO:0000259" key="1">
    <source>
        <dbReference type="Pfam" id="PF02036"/>
    </source>
</evidence>
<evidence type="ECO:0000313" key="2">
    <source>
        <dbReference type="EMBL" id="KPG03069.1"/>
    </source>
</evidence>